<proteinExistence type="predicted"/>
<feature type="compositionally biased region" description="Basic residues" evidence="1">
    <location>
        <begin position="168"/>
        <end position="177"/>
    </location>
</feature>
<dbReference type="Proteomes" id="UP001151760">
    <property type="component" value="Unassembled WGS sequence"/>
</dbReference>
<evidence type="ECO:0000256" key="1">
    <source>
        <dbReference type="SAM" id="MobiDB-lite"/>
    </source>
</evidence>
<evidence type="ECO:0000313" key="2">
    <source>
        <dbReference type="EMBL" id="GJT09490.1"/>
    </source>
</evidence>
<gene>
    <name evidence="2" type="ORF">Tco_0856532</name>
</gene>
<organism evidence="2 3">
    <name type="scientific">Tanacetum coccineum</name>
    <dbReference type="NCBI Taxonomy" id="301880"/>
    <lineage>
        <taxon>Eukaryota</taxon>
        <taxon>Viridiplantae</taxon>
        <taxon>Streptophyta</taxon>
        <taxon>Embryophyta</taxon>
        <taxon>Tracheophyta</taxon>
        <taxon>Spermatophyta</taxon>
        <taxon>Magnoliopsida</taxon>
        <taxon>eudicotyledons</taxon>
        <taxon>Gunneridae</taxon>
        <taxon>Pentapetalae</taxon>
        <taxon>asterids</taxon>
        <taxon>campanulids</taxon>
        <taxon>Asterales</taxon>
        <taxon>Asteraceae</taxon>
        <taxon>Asteroideae</taxon>
        <taxon>Anthemideae</taxon>
        <taxon>Anthemidinae</taxon>
        <taxon>Tanacetum</taxon>
    </lineage>
</organism>
<protein>
    <submittedName>
        <fullName evidence="2">Uncharacterized protein</fullName>
    </submittedName>
</protein>
<sequence length="366" mass="39417">MPGPEHPPSPDYVPGPEHPPSPVYVPEPKYPEYLVPSGDEAPMEDQPLPDDASSTALSPGYVADSDPEEDPEEDHVDYPADGGDGDDESSSSSDDDDDDDDDEDDEASEDEDDDEGEEGHIAPADSSAIPIVDPIPSAGDTEAFETDESAPTPPSPRSPQIVVPLSKTRLRRARKTVRPQTPIPFPSEAEVARLLSLPTPPPSPLTPLSYPLPQIPSPPLPVSSPSLPLPSPTIDSPTYAEAPLGYRAAEIRMRAASPPLLLPSTSHRTDIPEVEMPPPKRACFTTFAFGFKVGDSSTAAGRQPEPTLEADLRRDKVREMGYGVTDTWDEIVEAMQEIAPTTLEGVNQRVTELATTVRQDTDECYV</sequence>
<name>A0ABQ5B423_9ASTR</name>
<comment type="caution">
    <text evidence="2">The sequence shown here is derived from an EMBL/GenBank/DDBJ whole genome shotgun (WGS) entry which is preliminary data.</text>
</comment>
<dbReference type="EMBL" id="BQNB010012911">
    <property type="protein sequence ID" value="GJT09490.1"/>
    <property type="molecule type" value="Genomic_DNA"/>
</dbReference>
<feature type="region of interest" description="Disordered" evidence="1">
    <location>
        <begin position="1"/>
        <end position="187"/>
    </location>
</feature>
<feature type="compositionally biased region" description="Pro residues" evidence="1">
    <location>
        <begin position="1"/>
        <end position="25"/>
    </location>
</feature>
<reference evidence="2" key="2">
    <citation type="submission" date="2022-01" db="EMBL/GenBank/DDBJ databases">
        <authorList>
            <person name="Yamashiro T."/>
            <person name="Shiraishi A."/>
            <person name="Satake H."/>
            <person name="Nakayama K."/>
        </authorList>
    </citation>
    <scope>NUCLEOTIDE SEQUENCE</scope>
</reference>
<feature type="compositionally biased region" description="Acidic residues" evidence="1">
    <location>
        <begin position="65"/>
        <end position="75"/>
    </location>
</feature>
<feature type="compositionally biased region" description="Acidic residues" evidence="1">
    <location>
        <begin position="83"/>
        <end position="117"/>
    </location>
</feature>
<accession>A0ABQ5B423</accession>
<keyword evidence="3" id="KW-1185">Reference proteome</keyword>
<reference evidence="2" key="1">
    <citation type="journal article" date="2022" name="Int. J. Mol. Sci.">
        <title>Draft Genome of Tanacetum Coccineum: Genomic Comparison of Closely Related Tanacetum-Family Plants.</title>
        <authorList>
            <person name="Yamashiro T."/>
            <person name="Shiraishi A."/>
            <person name="Nakayama K."/>
            <person name="Satake H."/>
        </authorList>
    </citation>
    <scope>NUCLEOTIDE SEQUENCE</scope>
</reference>
<evidence type="ECO:0000313" key="3">
    <source>
        <dbReference type="Proteomes" id="UP001151760"/>
    </source>
</evidence>
<feature type="compositionally biased region" description="Low complexity" evidence="1">
    <location>
        <begin position="26"/>
        <end position="36"/>
    </location>
</feature>